<evidence type="ECO:0000313" key="2">
    <source>
        <dbReference type="EMBL" id="NMM39627.1"/>
    </source>
</evidence>
<comment type="caution">
    <text evidence="2">The sequence shown here is derived from an EMBL/GenBank/DDBJ whole genome shotgun (WGS) entry which is preliminary data.</text>
</comment>
<dbReference type="Proteomes" id="UP000570493">
    <property type="component" value="Unassembled WGS sequence"/>
</dbReference>
<feature type="compositionally biased region" description="Polar residues" evidence="1">
    <location>
        <begin position="211"/>
        <end position="220"/>
    </location>
</feature>
<accession>A0A7Y0DQ69</accession>
<protein>
    <submittedName>
        <fullName evidence="2">Uncharacterized protein</fullName>
    </submittedName>
</protein>
<feature type="region of interest" description="Disordered" evidence="1">
    <location>
        <begin position="208"/>
        <end position="234"/>
    </location>
</feature>
<organism evidence="2 3">
    <name type="scientific">Pseudoalteromonas arctica</name>
    <dbReference type="NCBI Taxonomy" id="394751"/>
    <lineage>
        <taxon>Bacteria</taxon>
        <taxon>Pseudomonadati</taxon>
        <taxon>Pseudomonadota</taxon>
        <taxon>Gammaproteobacteria</taxon>
        <taxon>Alteromonadales</taxon>
        <taxon>Pseudoalteromonadaceae</taxon>
        <taxon>Pseudoalteromonas</taxon>
    </lineage>
</organism>
<gene>
    <name evidence="2" type="ORF">HHO47_01925</name>
</gene>
<sequence>MKRTIAFIIVVPISAFLLYEFVIEKENNITHSVPASEVQLSSIAPKKLAAKVSADLSLPSVSATQQAEVDQTHDEFDAINRLSNKAEQVLKASGLLPTDLHNEAYIEFDLVALRKLKQGDNFDLAIPQTAETFSAEVTNIIAASNGDKSIFGRVLGADGRFHTTVMTIGEDAIYGQLTAPSGNYVFESKGQYGWLAAKRELYKNHMEHQVTKQPTPQPSNGEDPFAPKPAGNNL</sequence>
<keyword evidence="3" id="KW-1185">Reference proteome</keyword>
<dbReference type="AlphaFoldDB" id="A0A7Y0DQ69"/>
<proteinExistence type="predicted"/>
<dbReference type="EMBL" id="JABBMT010000002">
    <property type="protein sequence ID" value="NMM39627.1"/>
    <property type="molecule type" value="Genomic_DNA"/>
</dbReference>
<reference evidence="2" key="1">
    <citation type="submission" date="2020-04" db="EMBL/GenBank/DDBJ databases">
        <title>Genome Sequencing for Pseudoaltermonas arctica.</title>
        <authorList>
            <person name="Elkins N.S."/>
        </authorList>
    </citation>
    <scope>NUCLEOTIDE SEQUENCE [LARGE SCALE GENOMIC DNA]</scope>
    <source>
        <strain evidence="2">NEC-BIFX-2020_0012</strain>
    </source>
</reference>
<dbReference type="RefSeq" id="WP_169018373.1">
    <property type="nucleotide sequence ID" value="NZ_JABBMT010000002.1"/>
</dbReference>
<evidence type="ECO:0000313" key="3">
    <source>
        <dbReference type="Proteomes" id="UP000570493"/>
    </source>
</evidence>
<name>A0A7Y0DQ69_9GAMM</name>
<evidence type="ECO:0000256" key="1">
    <source>
        <dbReference type="SAM" id="MobiDB-lite"/>
    </source>
</evidence>